<feature type="region of interest" description="Disordered" evidence="7">
    <location>
        <begin position="206"/>
        <end position="239"/>
    </location>
</feature>
<keyword evidence="4" id="KW-0378">Hydrolase</keyword>
<feature type="compositionally biased region" description="Basic and acidic residues" evidence="7">
    <location>
        <begin position="406"/>
        <end position="415"/>
    </location>
</feature>
<evidence type="ECO:0000313" key="9">
    <source>
        <dbReference type="EMBL" id="KAL5111767.1"/>
    </source>
</evidence>
<feature type="compositionally biased region" description="Acidic residues" evidence="7">
    <location>
        <begin position="390"/>
        <end position="405"/>
    </location>
</feature>
<dbReference type="InterPro" id="IPR000751">
    <property type="entry name" value="MPI_Phosphatase"/>
</dbReference>
<dbReference type="SUPFAM" id="SSF52821">
    <property type="entry name" value="Rhodanese/Cell cycle control phosphatase"/>
    <property type="match status" value="1"/>
</dbReference>
<gene>
    <name evidence="9" type="ORF">TcWFU_003432</name>
</gene>
<evidence type="ECO:0000256" key="7">
    <source>
        <dbReference type="SAM" id="MobiDB-lite"/>
    </source>
</evidence>
<organism evidence="9 10">
    <name type="scientific">Taenia crassiceps</name>
    <dbReference type="NCBI Taxonomy" id="6207"/>
    <lineage>
        <taxon>Eukaryota</taxon>
        <taxon>Metazoa</taxon>
        <taxon>Spiralia</taxon>
        <taxon>Lophotrochozoa</taxon>
        <taxon>Platyhelminthes</taxon>
        <taxon>Cestoda</taxon>
        <taxon>Eucestoda</taxon>
        <taxon>Cyclophyllidea</taxon>
        <taxon>Taeniidae</taxon>
        <taxon>Taenia</taxon>
    </lineage>
</organism>
<keyword evidence="5" id="KW-0904">Protein phosphatase</keyword>
<comment type="similarity">
    <text evidence="1">Belongs to the MPI phosphatase family.</text>
</comment>
<dbReference type="EC" id="3.1.3.48" evidence="2"/>
<feature type="region of interest" description="Disordered" evidence="7">
    <location>
        <begin position="658"/>
        <end position="718"/>
    </location>
</feature>
<keyword evidence="3" id="KW-0132">Cell division</keyword>
<dbReference type="InterPro" id="IPR036873">
    <property type="entry name" value="Rhodanese-like_dom_sf"/>
</dbReference>
<keyword evidence="10" id="KW-1185">Reference proteome</keyword>
<feature type="region of interest" description="Disordered" evidence="7">
    <location>
        <begin position="94"/>
        <end position="124"/>
    </location>
</feature>
<keyword evidence="6" id="KW-0131">Cell cycle</keyword>
<name>A0ABR4QQC4_9CEST</name>
<comment type="caution">
    <text evidence="9">The sequence shown here is derived from an EMBL/GenBank/DDBJ whole genome shotgun (WGS) entry which is preliminary data.</text>
</comment>
<evidence type="ECO:0000256" key="3">
    <source>
        <dbReference type="ARBA" id="ARBA00022618"/>
    </source>
</evidence>
<feature type="compositionally biased region" description="Basic and acidic residues" evidence="7">
    <location>
        <begin position="99"/>
        <end position="109"/>
    </location>
</feature>
<reference evidence="9 10" key="1">
    <citation type="journal article" date="2022" name="Front. Cell. Infect. Microbiol.">
        <title>The Genomes of Two Strains of Taenia crassiceps the Animal Model for the Study of Human Cysticercosis.</title>
        <authorList>
            <person name="Bobes R.J."/>
            <person name="Estrada K."/>
            <person name="Rios-Valencia D.G."/>
            <person name="Calderon-Gallegos A."/>
            <person name="de la Torre P."/>
            <person name="Carrero J.C."/>
            <person name="Sanchez-Flores A."/>
            <person name="Laclette J.P."/>
        </authorList>
    </citation>
    <scope>NUCLEOTIDE SEQUENCE [LARGE SCALE GENOMIC DNA]</scope>
    <source>
        <strain evidence="9">WFUcys</strain>
    </source>
</reference>
<evidence type="ECO:0000313" key="10">
    <source>
        <dbReference type="Proteomes" id="UP001651158"/>
    </source>
</evidence>
<dbReference type="PROSITE" id="PS50206">
    <property type="entry name" value="RHODANESE_3"/>
    <property type="match status" value="1"/>
</dbReference>
<feature type="compositionally biased region" description="Low complexity" evidence="7">
    <location>
        <begin position="434"/>
        <end position="443"/>
    </location>
</feature>
<dbReference type="Pfam" id="PF00581">
    <property type="entry name" value="Rhodanese"/>
    <property type="match status" value="1"/>
</dbReference>
<evidence type="ECO:0000256" key="5">
    <source>
        <dbReference type="ARBA" id="ARBA00022912"/>
    </source>
</evidence>
<dbReference type="Gene3D" id="3.40.250.10">
    <property type="entry name" value="Rhodanese-like domain"/>
    <property type="match status" value="1"/>
</dbReference>
<feature type="compositionally biased region" description="Polar residues" evidence="7">
    <location>
        <begin position="662"/>
        <end position="684"/>
    </location>
</feature>
<evidence type="ECO:0000256" key="2">
    <source>
        <dbReference type="ARBA" id="ARBA00013064"/>
    </source>
</evidence>
<feature type="domain" description="Rhodanese" evidence="8">
    <location>
        <begin position="305"/>
        <end position="509"/>
    </location>
</feature>
<feature type="compositionally biased region" description="Polar residues" evidence="7">
    <location>
        <begin position="114"/>
        <end position="123"/>
    </location>
</feature>
<feature type="compositionally biased region" description="Low complexity" evidence="7">
    <location>
        <begin position="696"/>
        <end position="718"/>
    </location>
</feature>
<dbReference type="InterPro" id="IPR001763">
    <property type="entry name" value="Rhodanese-like_dom"/>
</dbReference>
<protein>
    <recommendedName>
        <fullName evidence="2">protein-tyrosine-phosphatase</fullName>
        <ecNumber evidence="2">3.1.3.48</ecNumber>
    </recommendedName>
</protein>
<dbReference type="PANTHER" id="PTHR10828">
    <property type="entry name" value="M-PHASE INDUCER PHOSPHATASE DUAL SPECIFICITY PHOSPHATASE CDC25"/>
    <property type="match status" value="1"/>
</dbReference>
<evidence type="ECO:0000256" key="6">
    <source>
        <dbReference type="ARBA" id="ARBA00023306"/>
    </source>
</evidence>
<sequence>MLVEYRYSSQYIDESANQEAPSLLAVLDSLTSASSFVHACEESAKDLHDAGSTLSSGYFSTSSQSSQQTYEMSDYLSRFDPTGYEGGLSRYLRRTQSSTHEESPDDHEMGQTGEGQSNASHQIHTSERSLKAYQALFGELPTICETQQLTSRNVRFAERSLPHSPARKRPRFASSLSGIFENSSQAADVGLNDTLYIPDIGGDASVPSVSSPLRPHNPGLDIGQKRSSPEGSPQPEISPIKKRTFSRCVSVPATIAKDQLSTSTGALGGIRKPSVLPVVEQTDTGVSLVSVDTVAHLLAGKYAKRNVNFLIVDCRFPYEYNGGHIKEAVNIYTLSDLVREVFHRIPAQNPLENEPFVHLGDQLDKMLAKENPNVSLPPVSEYLRSSSSSSDEEDESEESIVEDNPLEEKMDEKSDLLCVDGDADSPKSVEDESSLSTSSISGGSDPVPSYVIIFHCEFSSQRAPKMARLLRKLDRSSNFSRYPFLFFPELYVMKDGYAGFYKRFPDLCEPSTYMKMFHKSHKSELRYYRRLTDQVSNSCDATFRNPALFSLTLRSSSENKENEVYPLRKVHTMYAKQTTSPLSLHTNKRQKLTFGDESMTDIDLDDAQSPKRKLISSESLTIPSGQPTDIPDQSYLQIVEAVVRVGQHVIDTLERGWKQGRRSSTSKSSIFGTRPRQSSLQLTDSPPTPIRPRLRPFPLSFSSSESSGANSPVSSRKP</sequence>
<evidence type="ECO:0000256" key="1">
    <source>
        <dbReference type="ARBA" id="ARBA00011065"/>
    </source>
</evidence>
<dbReference type="SMART" id="SM00450">
    <property type="entry name" value="RHOD"/>
    <property type="match status" value="1"/>
</dbReference>
<dbReference type="Proteomes" id="UP001651158">
    <property type="component" value="Unassembled WGS sequence"/>
</dbReference>
<dbReference type="EMBL" id="JAKROA010000001">
    <property type="protein sequence ID" value="KAL5111767.1"/>
    <property type="molecule type" value="Genomic_DNA"/>
</dbReference>
<feature type="region of interest" description="Disordered" evidence="7">
    <location>
        <begin position="371"/>
        <end position="443"/>
    </location>
</feature>
<dbReference type="PRINTS" id="PR00716">
    <property type="entry name" value="MPIPHPHTASE"/>
</dbReference>
<dbReference type="PANTHER" id="PTHR10828:SF17">
    <property type="entry name" value="PROTEIN-TYROSINE-PHOSPHATASE"/>
    <property type="match status" value="1"/>
</dbReference>
<proteinExistence type="inferred from homology"/>
<evidence type="ECO:0000256" key="4">
    <source>
        <dbReference type="ARBA" id="ARBA00022801"/>
    </source>
</evidence>
<evidence type="ECO:0000259" key="8">
    <source>
        <dbReference type="PROSITE" id="PS50206"/>
    </source>
</evidence>
<accession>A0ABR4QQC4</accession>